<dbReference type="AlphaFoldDB" id="A0A101XP79"/>
<dbReference type="GO" id="GO:0044781">
    <property type="term" value="P:bacterial-type flagellum organization"/>
    <property type="evidence" value="ECO:0007669"/>
    <property type="project" value="UniProtKB-KW"/>
</dbReference>
<name>A0A101XP79_9BACL</name>
<comment type="similarity">
    <text evidence="2">Belongs to the FliH family.</text>
</comment>
<dbReference type="Pfam" id="PF02108">
    <property type="entry name" value="FliH"/>
    <property type="match status" value="1"/>
</dbReference>
<keyword evidence="5" id="KW-0653">Protein transport</keyword>
<keyword evidence="6" id="KW-1006">Bacterial flagellum protein export</keyword>
<proteinExistence type="inferred from homology"/>
<dbReference type="EMBL" id="LPVJ01000060">
    <property type="protein sequence ID" value="KUO95070.1"/>
    <property type="molecule type" value="Genomic_DNA"/>
</dbReference>
<protein>
    <recommendedName>
        <fullName evidence="8">Flagellar assembly protein FliH/Type III secretion system HrpE domain-containing protein</fullName>
    </recommendedName>
</protein>
<keyword evidence="3" id="KW-0813">Transport</keyword>
<evidence type="ECO:0000256" key="7">
    <source>
        <dbReference type="SAM" id="Coils"/>
    </source>
</evidence>
<dbReference type="GO" id="GO:0005829">
    <property type="term" value="C:cytosol"/>
    <property type="evidence" value="ECO:0007669"/>
    <property type="project" value="TreeGrafter"/>
</dbReference>
<feature type="coiled-coil region" evidence="7">
    <location>
        <begin position="45"/>
        <end position="95"/>
    </location>
</feature>
<evidence type="ECO:0000256" key="2">
    <source>
        <dbReference type="ARBA" id="ARBA00006602"/>
    </source>
</evidence>
<evidence type="ECO:0000256" key="4">
    <source>
        <dbReference type="ARBA" id="ARBA00022795"/>
    </source>
</evidence>
<dbReference type="Proteomes" id="UP000053557">
    <property type="component" value="Unassembled WGS sequence"/>
</dbReference>
<keyword evidence="4" id="KW-1005">Bacterial flagellum biogenesis</keyword>
<evidence type="ECO:0000256" key="3">
    <source>
        <dbReference type="ARBA" id="ARBA00022448"/>
    </source>
</evidence>
<reference evidence="9 10" key="1">
    <citation type="submission" date="2015-12" db="EMBL/GenBank/DDBJ databases">
        <title>Draft genome sequence of Acidibacillus ferrooxidans ITV001, isolated from a chalcopyrite acid mine drainage site in Brazil.</title>
        <authorList>
            <person name="Dall'Agnol H."/>
            <person name="Nancucheo I."/>
            <person name="Johnson B."/>
            <person name="Oliveira R."/>
            <person name="Leite L."/>
            <person name="Pylro V."/>
            <person name="Nunes G.L."/>
            <person name="Tzotzos G."/>
            <person name="Fernandes G.R."/>
            <person name="Dutra J."/>
            <person name="Orellana S.C."/>
            <person name="Oliveira G."/>
        </authorList>
    </citation>
    <scope>NUCLEOTIDE SEQUENCE [LARGE SCALE GENOMIC DNA]</scope>
    <source>
        <strain evidence="10">ITV01</strain>
    </source>
</reference>
<dbReference type="InterPro" id="IPR051472">
    <property type="entry name" value="T3SS_Stator/FliH"/>
</dbReference>
<evidence type="ECO:0000256" key="6">
    <source>
        <dbReference type="ARBA" id="ARBA00023225"/>
    </source>
</evidence>
<organism evidence="9 10">
    <name type="scientific">Ferroacidibacillus organovorans</name>
    <dbReference type="NCBI Taxonomy" id="1765683"/>
    <lineage>
        <taxon>Bacteria</taxon>
        <taxon>Bacillati</taxon>
        <taxon>Bacillota</taxon>
        <taxon>Bacilli</taxon>
        <taxon>Bacillales</taxon>
        <taxon>Alicyclobacillaceae</taxon>
        <taxon>Ferroacidibacillus</taxon>
    </lineage>
</organism>
<evidence type="ECO:0000259" key="8">
    <source>
        <dbReference type="Pfam" id="PF02108"/>
    </source>
</evidence>
<dbReference type="PANTHER" id="PTHR34982:SF1">
    <property type="entry name" value="FLAGELLAR ASSEMBLY PROTEIN FLIH"/>
    <property type="match status" value="1"/>
</dbReference>
<dbReference type="RefSeq" id="WP_067718559.1">
    <property type="nucleotide sequence ID" value="NZ_LPVJ01000060.1"/>
</dbReference>
<dbReference type="InterPro" id="IPR018035">
    <property type="entry name" value="Flagellar_FliH/T3SS_HrpE"/>
</dbReference>
<sequence length="266" mass="29887">MSLSRIYRLPSNEIANRTITSPHSEALLRRSGERSLGDGIETETVEQALAQEKQIELENALHEREEELLQLETRREALLLELARMEDEAEAHAKLLYEKARDIGAREGFEAGVRQAEQSIAEKIEMADKLLRLAEEERARTLLERESDVVNLALQIARKVVCAAIADDDEKAHAVIRPLLARVRKSNRLELRVASADFASVLSEKPELESLLFYDARLDIVPDLSLTRGDAVLITDFGTLDGRVETRMDLISQALHEAAKRSGDLE</sequence>
<keyword evidence="10" id="KW-1185">Reference proteome</keyword>
<evidence type="ECO:0000256" key="5">
    <source>
        <dbReference type="ARBA" id="ARBA00022927"/>
    </source>
</evidence>
<evidence type="ECO:0000256" key="1">
    <source>
        <dbReference type="ARBA" id="ARBA00003041"/>
    </source>
</evidence>
<feature type="domain" description="Flagellar assembly protein FliH/Type III secretion system HrpE" evidence="8">
    <location>
        <begin position="123"/>
        <end position="249"/>
    </location>
</feature>
<evidence type="ECO:0000313" key="9">
    <source>
        <dbReference type="EMBL" id="KUO95070.1"/>
    </source>
</evidence>
<keyword evidence="7" id="KW-0175">Coiled coil</keyword>
<comment type="function">
    <text evidence="1">Needed for flagellar regrowth and assembly.</text>
</comment>
<gene>
    <name evidence="9" type="ORF">ATW55_11375</name>
</gene>
<evidence type="ECO:0000313" key="10">
    <source>
        <dbReference type="Proteomes" id="UP000053557"/>
    </source>
</evidence>
<dbReference type="OrthoDB" id="2375163at2"/>
<accession>A0A101XP79</accession>
<dbReference type="PANTHER" id="PTHR34982">
    <property type="entry name" value="YOP PROTEINS TRANSLOCATION PROTEIN L"/>
    <property type="match status" value="1"/>
</dbReference>
<comment type="caution">
    <text evidence="9">The sequence shown here is derived from an EMBL/GenBank/DDBJ whole genome shotgun (WGS) entry which is preliminary data.</text>
</comment>
<dbReference type="GO" id="GO:0015031">
    <property type="term" value="P:protein transport"/>
    <property type="evidence" value="ECO:0007669"/>
    <property type="project" value="UniProtKB-KW"/>
</dbReference>